<dbReference type="RefSeq" id="WP_211040869.1">
    <property type="nucleotide sequence ID" value="NZ_JAELVF020000004.1"/>
</dbReference>
<name>A0A949NAJ9_9ACTN</name>
<keyword evidence="3" id="KW-1185">Reference proteome</keyword>
<dbReference type="Proteomes" id="UP000694501">
    <property type="component" value="Unassembled WGS sequence"/>
</dbReference>
<feature type="transmembrane region" description="Helical" evidence="1">
    <location>
        <begin position="83"/>
        <end position="102"/>
    </location>
</feature>
<feature type="transmembrane region" description="Helical" evidence="1">
    <location>
        <begin position="170"/>
        <end position="187"/>
    </location>
</feature>
<organism evidence="2 3">
    <name type="scientific">Streptomyces tardus</name>
    <dbReference type="NCBI Taxonomy" id="2780544"/>
    <lineage>
        <taxon>Bacteria</taxon>
        <taxon>Bacillati</taxon>
        <taxon>Actinomycetota</taxon>
        <taxon>Actinomycetes</taxon>
        <taxon>Kitasatosporales</taxon>
        <taxon>Streptomycetaceae</taxon>
        <taxon>Streptomyces</taxon>
    </lineage>
</organism>
<gene>
    <name evidence="2" type="ORF">JGS22_024715</name>
</gene>
<evidence type="ECO:0000256" key="1">
    <source>
        <dbReference type="SAM" id="Phobius"/>
    </source>
</evidence>
<proteinExistence type="predicted"/>
<protein>
    <submittedName>
        <fullName evidence="2">Uncharacterized protein</fullName>
    </submittedName>
</protein>
<keyword evidence="1" id="KW-1133">Transmembrane helix</keyword>
<accession>A0A949NAJ9</accession>
<evidence type="ECO:0000313" key="3">
    <source>
        <dbReference type="Proteomes" id="UP000694501"/>
    </source>
</evidence>
<sequence>MPWAIVRRPWVVLAALVAYVALLLFVRDDVVNVPSITMRGSAGIKLMNFLPMIPLLGLLYCLERRLGHAEATAVRPVVAADRALVVATGGAAVMVGLVFNWAYGMDNAVAAARNVILLVGLALLVRAWYGAHAAAAASVGALFLTVVTGLQAPQKPYPWAVLLEPASTPHAAAAGALMLLVGLAAMGRNRVTTP</sequence>
<feature type="transmembrane region" description="Helical" evidence="1">
    <location>
        <begin position="9"/>
        <end position="26"/>
    </location>
</feature>
<evidence type="ECO:0000313" key="2">
    <source>
        <dbReference type="EMBL" id="MBU7600741.1"/>
    </source>
</evidence>
<feature type="transmembrane region" description="Helical" evidence="1">
    <location>
        <begin position="132"/>
        <end position="150"/>
    </location>
</feature>
<reference evidence="2" key="1">
    <citation type="submission" date="2021-06" db="EMBL/GenBank/DDBJ databases">
        <title>Sequencing of actinobacteria type strains.</title>
        <authorList>
            <person name="Nguyen G.-S."/>
            <person name="Wentzel A."/>
        </authorList>
    </citation>
    <scope>NUCLEOTIDE SEQUENCE</scope>
    <source>
        <strain evidence="2">P38-E01</strain>
    </source>
</reference>
<feature type="transmembrane region" description="Helical" evidence="1">
    <location>
        <begin position="46"/>
        <end position="62"/>
    </location>
</feature>
<keyword evidence="1" id="KW-0812">Transmembrane</keyword>
<comment type="caution">
    <text evidence="2">The sequence shown here is derived from an EMBL/GenBank/DDBJ whole genome shotgun (WGS) entry which is preliminary data.</text>
</comment>
<keyword evidence="1" id="KW-0472">Membrane</keyword>
<dbReference type="AlphaFoldDB" id="A0A949NAJ9"/>
<feature type="transmembrane region" description="Helical" evidence="1">
    <location>
        <begin position="108"/>
        <end position="125"/>
    </location>
</feature>
<dbReference type="EMBL" id="JAELVF020000004">
    <property type="protein sequence ID" value="MBU7600741.1"/>
    <property type="molecule type" value="Genomic_DNA"/>
</dbReference>